<keyword evidence="1 2" id="KW-0963">Cytoplasm</keyword>
<evidence type="ECO:0000313" key="3">
    <source>
        <dbReference type="EMBL" id="SEQ71696.1"/>
    </source>
</evidence>
<accession>A0A1H9IAY3</accession>
<keyword evidence="4" id="KW-1185">Reference proteome</keyword>
<dbReference type="RefSeq" id="WP_089746008.1">
    <property type="nucleotide sequence ID" value="NZ_FOGF01000005.1"/>
</dbReference>
<gene>
    <name evidence="3" type="ORF">SAMN05421767_10522</name>
</gene>
<evidence type="ECO:0000256" key="2">
    <source>
        <dbReference type="HAMAP-Rule" id="MF_01126"/>
    </source>
</evidence>
<reference evidence="3 4" key="1">
    <citation type="submission" date="2016-10" db="EMBL/GenBank/DDBJ databases">
        <authorList>
            <person name="de Groot N.N."/>
        </authorList>
    </citation>
    <scope>NUCLEOTIDE SEQUENCE [LARGE SCALE GENOMIC DNA]</scope>
    <source>
        <strain evidence="3 4">DSM 15827</strain>
    </source>
</reference>
<dbReference type="InterPro" id="IPR016979">
    <property type="entry name" value="DUF2129"/>
</dbReference>
<dbReference type="GO" id="GO:0005737">
    <property type="term" value="C:cytoplasm"/>
    <property type="evidence" value="ECO:0007669"/>
    <property type="project" value="UniProtKB-SubCell"/>
</dbReference>
<dbReference type="HAMAP" id="MF_01126">
    <property type="entry name" value="UPF0298"/>
    <property type="match status" value="1"/>
</dbReference>
<dbReference type="PIRSF" id="PIRSF031653">
    <property type="entry name" value="UCP031653"/>
    <property type="match status" value="1"/>
</dbReference>
<name>A0A1H9IAY3_9LACT</name>
<dbReference type="Pfam" id="PF09902">
    <property type="entry name" value="DUF2129"/>
    <property type="match status" value="1"/>
</dbReference>
<dbReference type="STRING" id="137733.SAMN05421767_10522"/>
<dbReference type="EMBL" id="FOGF01000005">
    <property type="protein sequence ID" value="SEQ71696.1"/>
    <property type="molecule type" value="Genomic_DNA"/>
</dbReference>
<dbReference type="OrthoDB" id="2990788at2"/>
<comment type="similarity">
    <text evidence="2">Belongs to the UPF0298 family.</text>
</comment>
<evidence type="ECO:0000313" key="4">
    <source>
        <dbReference type="Proteomes" id="UP000198556"/>
    </source>
</evidence>
<comment type="subcellular location">
    <subcellularLocation>
        <location evidence="2">Cytoplasm</location>
    </subcellularLocation>
</comment>
<organism evidence="3 4">
    <name type="scientific">Granulicatella balaenopterae</name>
    <dbReference type="NCBI Taxonomy" id="137733"/>
    <lineage>
        <taxon>Bacteria</taxon>
        <taxon>Bacillati</taxon>
        <taxon>Bacillota</taxon>
        <taxon>Bacilli</taxon>
        <taxon>Lactobacillales</taxon>
        <taxon>Carnobacteriaceae</taxon>
        <taxon>Granulicatella</taxon>
    </lineage>
</organism>
<dbReference type="AlphaFoldDB" id="A0A1H9IAY3"/>
<dbReference type="Proteomes" id="UP000198556">
    <property type="component" value="Unassembled WGS sequence"/>
</dbReference>
<evidence type="ECO:0000256" key="1">
    <source>
        <dbReference type="ARBA" id="ARBA00022490"/>
    </source>
</evidence>
<proteinExistence type="inferred from homology"/>
<sequence length="113" mass="13489">MEQTERQAIIIWLYTLKQLKQLRKFGNVTYVSKKMKYVYLYVDKADAEDIMAKLDRLHFVRSVELSQRPSVRMDFTKILPELREEYALEKSKQKQLIASNNEQATQEVTKEQD</sequence>
<protein>
    <recommendedName>
        <fullName evidence="2">UPF0298 protein SAMN05421767_10522</fullName>
    </recommendedName>
</protein>